<feature type="transmembrane region" description="Helical" evidence="1">
    <location>
        <begin position="61"/>
        <end position="80"/>
    </location>
</feature>
<organism evidence="2">
    <name type="scientific">freshwater metagenome</name>
    <dbReference type="NCBI Taxonomy" id="449393"/>
    <lineage>
        <taxon>unclassified sequences</taxon>
        <taxon>metagenomes</taxon>
        <taxon>ecological metagenomes</taxon>
    </lineage>
</organism>
<dbReference type="EMBL" id="JNSL01000013">
    <property type="protein sequence ID" value="KGA21153.1"/>
    <property type="molecule type" value="Genomic_DNA"/>
</dbReference>
<feature type="transmembrane region" description="Helical" evidence="1">
    <location>
        <begin position="36"/>
        <end position="55"/>
    </location>
</feature>
<reference evidence="2" key="1">
    <citation type="submission" date="2014-06" db="EMBL/GenBank/DDBJ databases">
        <title>Key roles for freshwater Actinobacteria revealed by deep metagenomic sequencing.</title>
        <authorList>
            <person name="Ghai R."/>
            <person name="Mizuno C.M."/>
            <person name="Picazo A."/>
            <person name="Camacho A."/>
            <person name="Rodriguez-Valera F."/>
        </authorList>
    </citation>
    <scope>NUCLEOTIDE SEQUENCE</scope>
</reference>
<keyword evidence="1" id="KW-1133">Transmembrane helix</keyword>
<keyword evidence="1" id="KW-0472">Membrane</keyword>
<evidence type="ECO:0000256" key="1">
    <source>
        <dbReference type="SAM" id="Phobius"/>
    </source>
</evidence>
<comment type="caution">
    <text evidence="2">The sequence shown here is derived from an EMBL/GenBank/DDBJ whole genome shotgun (WGS) entry which is preliminary data.</text>
</comment>
<dbReference type="AlphaFoldDB" id="A0A094SR03"/>
<accession>A0A094SR03</accession>
<keyword evidence="1" id="KW-0812">Transmembrane</keyword>
<protein>
    <submittedName>
        <fullName evidence="2">Uncharacterized protein</fullName>
    </submittedName>
</protein>
<gene>
    <name evidence="2" type="ORF">GM51_3705</name>
</gene>
<feature type="transmembrane region" description="Helical" evidence="1">
    <location>
        <begin position="6"/>
        <end position="24"/>
    </location>
</feature>
<sequence>MNPINYYRFGAYTVTTMGLINMPYQIGLQGNFVKSLFLVLVGVVIFVLTLVPFFKSVMLKTPSKLIAGILFLTLIIYGFLI</sequence>
<name>A0A094SR03_9ZZZZ</name>
<evidence type="ECO:0000313" key="2">
    <source>
        <dbReference type="EMBL" id="KGA21153.1"/>
    </source>
</evidence>
<proteinExistence type="predicted"/>